<dbReference type="GeneID" id="88808017"/>
<evidence type="ECO:0000313" key="1">
    <source>
        <dbReference type="EMBL" id="NDL02183.1"/>
    </source>
</evidence>
<reference evidence="2" key="1">
    <citation type="submission" date="2017-08" db="EMBL/GenBank/DDBJ databases">
        <authorList>
            <person name="de Groot N.N."/>
        </authorList>
    </citation>
    <scope>NUCLEOTIDE SEQUENCE</scope>
    <source>
        <strain evidence="2">LJ24-63</strain>
    </source>
</reference>
<proteinExistence type="predicted"/>
<dbReference type="Proteomes" id="UP000466619">
    <property type="component" value="Unassembled WGS sequence"/>
</dbReference>
<dbReference type="AlphaFoldDB" id="A0A329WVC4"/>
<dbReference type="EMBL" id="NSCM01000051">
    <property type="protein sequence ID" value="RAX08106.1"/>
    <property type="molecule type" value="Genomic_DNA"/>
</dbReference>
<comment type="caution">
    <text evidence="2">The sequence shown here is derived from an EMBL/GenBank/DDBJ whole genome shotgun (WGS) entry which is preliminary data.</text>
</comment>
<name>A0A329WVC4_9GAMM</name>
<evidence type="ECO:0000313" key="2">
    <source>
        <dbReference type="EMBL" id="RAX08106.1"/>
    </source>
</evidence>
<dbReference type="RefSeq" id="WP_112896618.1">
    <property type="nucleotide sequence ID" value="NZ_CAWNYH010000051.1"/>
</dbReference>
<reference evidence="2 3" key="2">
    <citation type="journal article" date="2018" name="Int. J. Syst. Evol. Microbiol.">
        <title>Whole-genome-based revisit of Photorhabdus phylogeny: proposal for the elevation of most Photorhabdus subspecies to the species level and description of one novel species Photorhabdus bodei sp. nov., and one novel subspecies Photorhabdus laumondii subsp. clarkei subsp. nov.</title>
        <authorList>
            <person name="Machado R.A.R."/>
            <person name="Wuthrich D."/>
            <person name="Kuhnert P."/>
            <person name="Arce C.C.M."/>
            <person name="Thonen L."/>
            <person name="Ruiz C."/>
            <person name="Zhang X."/>
            <person name="Robert C.A.M."/>
            <person name="Karimi J."/>
            <person name="Kamali S."/>
            <person name="Ma J."/>
            <person name="Bruggmann R."/>
            <person name="Erb M."/>
        </authorList>
    </citation>
    <scope>NUCLEOTIDE SEQUENCE [LARGE SCALE GENOMIC DNA]</scope>
    <source>
        <strain evidence="2 3">LJ24-63</strain>
    </source>
</reference>
<protein>
    <submittedName>
        <fullName evidence="2">Uncharacterized protein</fullName>
    </submittedName>
</protein>
<reference evidence="1 4" key="3">
    <citation type="submission" date="2019-12" db="EMBL/GenBank/DDBJ databases">
        <title>Engineering Photorhabdus to improve their lethality against agricultural pests.</title>
        <authorList>
            <person name="Machado R.A.R."/>
        </authorList>
    </citation>
    <scope>NUCLEOTIDE SEQUENCE [LARGE SCALE GENOMIC DNA]</scope>
    <source>
        <strain evidence="1 4">M-CN4</strain>
    </source>
</reference>
<keyword evidence="4" id="KW-1185">Reference proteome</keyword>
<sequence length="242" mass="28205">MTYAMLTLRRDLESLDYKKKVNPFLWEQDEDVVHENLSYQFPNNRRRKNYLNDLTEYCWLVYRKALSANGPMLIGRVSDVQQEKLLKPLGLGREKRENSWNPNAQGNILMVDKWTDVINDCWVLGGIHRHADFHLMSAEAPSNLWNHEQGYHIVTAREILGLLNFGYEREKRGKQVIYKCKNPSSADRASLLPYRILMKKAMGQGPSSITKLISEQVTGFNEEIRTFDYSSLKPLRNNIEAR</sequence>
<evidence type="ECO:0000313" key="4">
    <source>
        <dbReference type="Proteomes" id="UP000466619"/>
    </source>
</evidence>
<evidence type="ECO:0000313" key="3">
    <source>
        <dbReference type="Proteomes" id="UP000250919"/>
    </source>
</evidence>
<dbReference type="Proteomes" id="UP000250919">
    <property type="component" value="Unassembled WGS sequence"/>
</dbReference>
<accession>A0A329WVC4</accession>
<organism evidence="2 3">
    <name type="scientific">Photorhabdus bodei</name>
    <dbReference type="NCBI Taxonomy" id="2029681"/>
    <lineage>
        <taxon>Bacteria</taxon>
        <taxon>Pseudomonadati</taxon>
        <taxon>Pseudomonadota</taxon>
        <taxon>Gammaproteobacteria</taxon>
        <taxon>Enterobacterales</taxon>
        <taxon>Morganellaceae</taxon>
        <taxon>Photorhabdus</taxon>
    </lineage>
</organism>
<gene>
    <name evidence="2" type="ORF">CKY02_19590</name>
    <name evidence="1" type="ORF">GPY48_02555</name>
</gene>
<dbReference type="EMBL" id="WSFC01000003">
    <property type="protein sequence ID" value="NDL02183.1"/>
    <property type="molecule type" value="Genomic_DNA"/>
</dbReference>